<sequence length="585" mass="62655">MRSSPVPPGCFLGPKSENAAWLRDQLDVVFDAWFEGRRRRFPGDDAQLAATDAGTCRRTAESLHALLAALDQEVPTYTPRYLGHMVSDPALPALLGHVAALLHNPNNTSREAAKVGTAIEAEAIAMLARMIGYDPSAARGHFTSGGTVANLEAVWRARFRLDHRLALGLALAEAEGRPLDVFAAAHMTEARFQERLAALGEEAAMRACSGVLNNPYEIAERLRRASGRPYRGPVIIAPGHRHYSWIKAANVFGLGEAACWTAPLDADGRLDAEGLMACIRRARAEHRPILMVVGVAGTTELGAIDPVDKVAGRLEALREAEDLDIWLHVDAAYGGFFCTLAADEPRLAPERRRALAAIRRADSVTVDPHKLGYVPYACGALLVRDSSRDAVSSFAAPYVERAELGEAPWTRTLEGSRPATGAAAVWMMGRSVGFGPEGLGAVLRGAIEGRAAIAEALAQLPDVRLLEPADTNILCFSIAAEGEALSAANARTSAAHAWFAASPNLSLSRTVLGTESAPDLVRRHVRSFRGRMESDRLVLLRCVVMNPLWGEADARARLLPQLVSELRSAIDAGAEAAGRRAAAPA</sequence>
<evidence type="ECO:0000313" key="7">
    <source>
        <dbReference type="EMBL" id="ACG77112.1"/>
    </source>
</evidence>
<dbReference type="InterPro" id="IPR002129">
    <property type="entry name" value="PyrdxlP-dep_de-COase"/>
</dbReference>
<protein>
    <submittedName>
        <fullName evidence="7">Glutamate decarboxylase</fullName>
    </submittedName>
</protein>
<dbReference type="HOGENOM" id="CLU_005446_0_1_5"/>
<gene>
    <name evidence="7" type="ordered locus">PHZ_c0698</name>
</gene>
<evidence type="ECO:0000256" key="5">
    <source>
        <dbReference type="PIRSR" id="PIRSR602129-50"/>
    </source>
</evidence>
<dbReference type="PROSITE" id="PS00392">
    <property type="entry name" value="DDC_GAD_HDC_YDC"/>
    <property type="match status" value="1"/>
</dbReference>
<dbReference type="eggNOG" id="COG0076">
    <property type="taxonomic scope" value="Bacteria"/>
</dbReference>
<dbReference type="KEGG" id="pzu:PHZ_c0698"/>
<dbReference type="InterPro" id="IPR021115">
    <property type="entry name" value="Pyridoxal-P_BS"/>
</dbReference>
<keyword evidence="2 5" id="KW-0663">Pyridoxal phosphate</keyword>
<comment type="similarity">
    <text evidence="4">Belongs to the group II decarboxylase family. Sphingosine-1-phosphate lyase subfamily.</text>
</comment>
<dbReference type="Gene3D" id="3.40.640.10">
    <property type="entry name" value="Type I PLP-dependent aspartate aminotransferase-like (Major domain)"/>
    <property type="match status" value="1"/>
</dbReference>
<evidence type="ECO:0000256" key="4">
    <source>
        <dbReference type="ARBA" id="ARBA00038302"/>
    </source>
</evidence>
<dbReference type="PANTHER" id="PTHR42735">
    <property type="match status" value="1"/>
</dbReference>
<dbReference type="GO" id="GO:0030170">
    <property type="term" value="F:pyridoxal phosphate binding"/>
    <property type="evidence" value="ECO:0007669"/>
    <property type="project" value="InterPro"/>
</dbReference>
<dbReference type="InterPro" id="IPR015421">
    <property type="entry name" value="PyrdxlP-dep_Trfase_major"/>
</dbReference>
<evidence type="ECO:0000256" key="2">
    <source>
        <dbReference type="ARBA" id="ARBA00022898"/>
    </source>
</evidence>
<keyword evidence="3 6" id="KW-0456">Lyase</keyword>
<dbReference type="InterPro" id="IPR015424">
    <property type="entry name" value="PyrdxlP-dep_Trfase"/>
</dbReference>
<name>B4RFN1_PHEZH</name>
<keyword evidence="8" id="KW-1185">Reference proteome</keyword>
<dbReference type="RefSeq" id="WP_012521260.1">
    <property type="nucleotide sequence ID" value="NC_011144.1"/>
</dbReference>
<evidence type="ECO:0000256" key="1">
    <source>
        <dbReference type="ARBA" id="ARBA00001933"/>
    </source>
</evidence>
<feature type="modified residue" description="N6-(pyridoxal phosphate)lysine" evidence="5">
    <location>
        <position position="370"/>
    </location>
</feature>
<dbReference type="InterPro" id="IPR015422">
    <property type="entry name" value="PyrdxlP-dep_Trfase_small"/>
</dbReference>
<evidence type="ECO:0000256" key="6">
    <source>
        <dbReference type="RuleBase" id="RU000382"/>
    </source>
</evidence>
<evidence type="ECO:0000256" key="3">
    <source>
        <dbReference type="ARBA" id="ARBA00023239"/>
    </source>
</evidence>
<evidence type="ECO:0000313" key="8">
    <source>
        <dbReference type="Proteomes" id="UP000001868"/>
    </source>
</evidence>
<accession>B4RFN1</accession>
<dbReference type="InterPro" id="IPR050477">
    <property type="entry name" value="GrpII_AminoAcid_Decarb"/>
</dbReference>
<dbReference type="OrthoDB" id="9803665at2"/>
<dbReference type="PANTHER" id="PTHR42735:SF4">
    <property type="entry name" value="PYRIDOXAL PHOSPHATE-DEPENDENT DECARBOXYLASE FAMILY PROTEIN"/>
    <property type="match status" value="1"/>
</dbReference>
<dbReference type="AlphaFoldDB" id="B4RFN1"/>
<dbReference type="Proteomes" id="UP000001868">
    <property type="component" value="Chromosome"/>
</dbReference>
<comment type="cofactor">
    <cofactor evidence="1 5 6">
        <name>pyridoxal 5'-phosphate</name>
        <dbReference type="ChEBI" id="CHEBI:597326"/>
    </cofactor>
</comment>
<dbReference type="GO" id="GO:0016831">
    <property type="term" value="F:carboxy-lyase activity"/>
    <property type="evidence" value="ECO:0007669"/>
    <property type="project" value="InterPro"/>
</dbReference>
<proteinExistence type="inferred from homology"/>
<reference evidence="7 8" key="1">
    <citation type="journal article" date="2008" name="BMC Genomics">
        <title>Complete genome of Phenylobacterium zucineum - a novel facultative intracellular bacterium isolated from human erythroleukemia cell line K562.</title>
        <authorList>
            <person name="Luo Y."/>
            <person name="Xu X."/>
            <person name="Ding Z."/>
            <person name="Liu Z."/>
            <person name="Zhang B."/>
            <person name="Yan Z."/>
            <person name="Sun J."/>
            <person name="Hu S."/>
            <person name="Hu X."/>
        </authorList>
    </citation>
    <scope>NUCLEOTIDE SEQUENCE [LARGE SCALE GENOMIC DNA]</scope>
    <source>
        <strain evidence="7 8">HLK1</strain>
    </source>
</reference>
<dbReference type="STRING" id="450851.PHZ_c0698"/>
<dbReference type="SUPFAM" id="SSF53383">
    <property type="entry name" value="PLP-dependent transferases"/>
    <property type="match status" value="1"/>
</dbReference>
<dbReference type="GO" id="GO:0019752">
    <property type="term" value="P:carboxylic acid metabolic process"/>
    <property type="evidence" value="ECO:0007669"/>
    <property type="project" value="InterPro"/>
</dbReference>
<organism evidence="7 8">
    <name type="scientific">Phenylobacterium zucineum (strain HLK1)</name>
    <dbReference type="NCBI Taxonomy" id="450851"/>
    <lineage>
        <taxon>Bacteria</taxon>
        <taxon>Pseudomonadati</taxon>
        <taxon>Pseudomonadota</taxon>
        <taxon>Alphaproteobacteria</taxon>
        <taxon>Caulobacterales</taxon>
        <taxon>Caulobacteraceae</taxon>
        <taxon>Phenylobacterium</taxon>
    </lineage>
</organism>
<dbReference type="Gene3D" id="3.90.1150.10">
    <property type="entry name" value="Aspartate Aminotransferase, domain 1"/>
    <property type="match status" value="1"/>
</dbReference>
<dbReference type="EMBL" id="CP000747">
    <property type="protein sequence ID" value="ACG77112.1"/>
    <property type="molecule type" value="Genomic_DNA"/>
</dbReference>
<dbReference type="Pfam" id="PF00282">
    <property type="entry name" value="Pyridoxal_deC"/>
    <property type="match status" value="1"/>
</dbReference>